<dbReference type="RefSeq" id="WP_269402810.1">
    <property type="nucleotide sequence ID" value="NZ_JAPWGW010000003.1"/>
</dbReference>
<evidence type="ECO:0000313" key="3">
    <source>
        <dbReference type="Proteomes" id="UP001083770"/>
    </source>
</evidence>
<dbReference type="InterPro" id="IPR036390">
    <property type="entry name" value="WH_DNA-bd_sf"/>
</dbReference>
<dbReference type="SUPFAM" id="SSF46785">
    <property type="entry name" value="Winged helix' DNA-binding domain"/>
    <property type="match status" value="1"/>
</dbReference>
<dbReference type="InterPro" id="IPR036388">
    <property type="entry name" value="WH-like_DNA-bd_sf"/>
</dbReference>
<reference evidence="2" key="1">
    <citation type="submission" date="2022-12" db="EMBL/GenBank/DDBJ databases">
        <title>Bacterial isolates from different developmental stages of Nematostella vectensis.</title>
        <authorList>
            <person name="Fraune S."/>
        </authorList>
    </citation>
    <scope>NUCLEOTIDE SEQUENCE</scope>
    <source>
        <strain evidence="2">G21632-S1</strain>
    </source>
</reference>
<dbReference type="CDD" id="cd00090">
    <property type="entry name" value="HTH_ARSR"/>
    <property type="match status" value="1"/>
</dbReference>
<dbReference type="PANTHER" id="PTHR38600:SF1">
    <property type="entry name" value="TRANSCRIPTIONAL REGULATORY PROTEIN"/>
    <property type="match status" value="1"/>
</dbReference>
<proteinExistence type="predicted"/>
<dbReference type="EMBL" id="JAPWGW010000003">
    <property type="protein sequence ID" value="MCZ4298748.1"/>
    <property type="molecule type" value="Genomic_DNA"/>
</dbReference>
<accession>A0ABT4LX93</accession>
<feature type="domain" description="HTH arsR-type" evidence="1">
    <location>
        <begin position="1"/>
        <end position="94"/>
    </location>
</feature>
<gene>
    <name evidence="2" type="ORF">O4G74_11815</name>
</gene>
<dbReference type="PROSITE" id="PS50987">
    <property type="entry name" value="HTH_ARSR_2"/>
    <property type="match status" value="1"/>
</dbReference>
<evidence type="ECO:0000259" key="1">
    <source>
        <dbReference type="PROSITE" id="PS50987"/>
    </source>
</evidence>
<evidence type="ECO:0000313" key="2">
    <source>
        <dbReference type="EMBL" id="MCZ4298748.1"/>
    </source>
</evidence>
<name>A0ABT4LX93_9PROT</name>
<dbReference type="InterPro" id="IPR011991">
    <property type="entry name" value="ArsR-like_HTH"/>
</dbReference>
<dbReference type="Proteomes" id="UP001083770">
    <property type="component" value="Unassembled WGS sequence"/>
</dbReference>
<comment type="caution">
    <text evidence="2">The sequence shown here is derived from an EMBL/GenBank/DDBJ whole genome shotgun (WGS) entry which is preliminary data.</text>
</comment>
<dbReference type="SMART" id="SM00418">
    <property type="entry name" value="HTH_ARSR"/>
    <property type="match status" value="1"/>
</dbReference>
<sequence length="116" mass="12946">MITSDDMSAVFHALSHESRREMLDILKARPGVSVGELAKAFDVSRIAVMNHLSVLEKAGLIISEKQGRTRHLYLNAVPIRMIQERWLDAYSEPFAGRVTSIKALAEAAAKGRREDQ</sequence>
<dbReference type="NCBIfam" id="NF033788">
    <property type="entry name" value="HTH_metalloreg"/>
    <property type="match status" value="1"/>
</dbReference>
<keyword evidence="3" id="KW-1185">Reference proteome</keyword>
<dbReference type="InterPro" id="IPR001845">
    <property type="entry name" value="HTH_ArsR_DNA-bd_dom"/>
</dbReference>
<protein>
    <submittedName>
        <fullName evidence="2">Helix-turn-helix transcriptional regulator</fullName>
    </submittedName>
</protein>
<dbReference type="PANTHER" id="PTHR38600">
    <property type="entry name" value="TRANSCRIPTIONAL REGULATORY PROTEIN"/>
    <property type="match status" value="1"/>
</dbReference>
<dbReference type="Gene3D" id="1.10.10.10">
    <property type="entry name" value="Winged helix-like DNA-binding domain superfamily/Winged helix DNA-binding domain"/>
    <property type="match status" value="1"/>
</dbReference>
<dbReference type="PRINTS" id="PR00778">
    <property type="entry name" value="HTHARSR"/>
</dbReference>
<dbReference type="Pfam" id="PF12840">
    <property type="entry name" value="HTH_20"/>
    <property type="match status" value="1"/>
</dbReference>
<organism evidence="2 3">
    <name type="scientific">Henriciella marina</name>
    <dbReference type="NCBI Taxonomy" id="453851"/>
    <lineage>
        <taxon>Bacteria</taxon>
        <taxon>Pseudomonadati</taxon>
        <taxon>Pseudomonadota</taxon>
        <taxon>Alphaproteobacteria</taxon>
        <taxon>Hyphomonadales</taxon>
        <taxon>Hyphomonadaceae</taxon>
        <taxon>Henriciella</taxon>
    </lineage>
</organism>